<evidence type="ECO:0000256" key="5">
    <source>
        <dbReference type="SAM" id="SignalP"/>
    </source>
</evidence>
<dbReference type="InterPro" id="IPR013766">
    <property type="entry name" value="Thioredoxin_domain"/>
</dbReference>
<dbReference type="GO" id="GO:0017004">
    <property type="term" value="P:cytochrome complex assembly"/>
    <property type="evidence" value="ECO:0007669"/>
    <property type="project" value="UniProtKB-KW"/>
</dbReference>
<proteinExistence type="predicted"/>
<dbReference type="PROSITE" id="PS00194">
    <property type="entry name" value="THIOREDOXIN_1"/>
    <property type="match status" value="1"/>
</dbReference>
<dbReference type="InterPro" id="IPR017937">
    <property type="entry name" value="Thioredoxin_CS"/>
</dbReference>
<feature type="domain" description="Thioredoxin" evidence="6">
    <location>
        <begin position="234"/>
        <end position="374"/>
    </location>
</feature>
<protein>
    <submittedName>
        <fullName evidence="7">Alkyl hydroperoxide reductase/ Thiol specific antioxidant/ Mal allergen</fullName>
    </submittedName>
</protein>
<dbReference type="eggNOG" id="COG0526">
    <property type="taxonomic scope" value="Bacteria"/>
</dbReference>
<dbReference type="PANTHER" id="PTHR42852:SF6">
    <property type="entry name" value="THIOL:DISULFIDE INTERCHANGE PROTEIN DSBE"/>
    <property type="match status" value="1"/>
</dbReference>
<accession>H1YGG3</accession>
<reference evidence="7" key="1">
    <citation type="submission" date="2011-09" db="EMBL/GenBank/DDBJ databases">
        <title>The permanent draft genome of Mucilaginibacter paludis DSM 18603.</title>
        <authorList>
            <consortium name="US DOE Joint Genome Institute (JGI-PGF)"/>
            <person name="Lucas S."/>
            <person name="Han J."/>
            <person name="Lapidus A."/>
            <person name="Bruce D."/>
            <person name="Goodwin L."/>
            <person name="Pitluck S."/>
            <person name="Peters L."/>
            <person name="Kyrpides N."/>
            <person name="Mavromatis K."/>
            <person name="Ivanova N."/>
            <person name="Mikhailova N."/>
            <person name="Held B."/>
            <person name="Detter J.C."/>
            <person name="Tapia R."/>
            <person name="Han C."/>
            <person name="Land M."/>
            <person name="Hauser L."/>
            <person name="Markowitz V."/>
            <person name="Cheng J.-F."/>
            <person name="Hugenholtz P."/>
            <person name="Woyke T."/>
            <person name="Wu D."/>
            <person name="Tindall B."/>
            <person name="Brambilla E."/>
            <person name="Klenk H.-P."/>
            <person name="Eisen J.A."/>
        </authorList>
    </citation>
    <scope>NUCLEOTIDE SEQUENCE [LARGE SCALE GENOMIC DNA]</scope>
    <source>
        <strain evidence="7">DSM 18603</strain>
    </source>
</reference>
<feature type="signal peptide" evidence="5">
    <location>
        <begin position="1"/>
        <end position="19"/>
    </location>
</feature>
<name>H1YGG3_9SPHI</name>
<comment type="subcellular location">
    <subcellularLocation>
        <location evidence="1">Cell envelope</location>
    </subcellularLocation>
</comment>
<keyword evidence="5" id="KW-0732">Signal</keyword>
<keyword evidence="2" id="KW-0201">Cytochrome c-type biogenesis</keyword>
<dbReference type="AlphaFoldDB" id="H1YGG3"/>
<dbReference type="HOGENOM" id="CLU_042529_1_0_10"/>
<dbReference type="Proteomes" id="UP000002774">
    <property type="component" value="Chromosome"/>
</dbReference>
<sequence length="374" mass="41409">MKTNIILLAILASASVALSSFQYQPPGFKITGKITGLTDGKVYLEHTLNKQTFTDSTLAKNGTFVFEGTTAEPLLYTVKIGNRQQKVFFVENANITLTGSKDSLYKASVRGSKTQDEYMDFYDVAWKPITAKAGDIYRRLAIANQNGKIKLDSASHKPFDDEFAALDQLNQTIVSQYVASHTHSVAAAVVIQDRFINFPNYDVAAKLFTLLTDNVKNSYYGKEVKARLDLASKTAVGKMAPQFVMNDTTGKAVKLSDYKGQYVLIDFWASWCGPCRAENPNVVKVYQKYHAKGLEIIGVSLDGKKEAWLKAIHADKLTWQHVSDLKGWQNAVALQYGISAVPQNFLLDKEGKIIATNLRGKDLEVKMAQVLAAN</sequence>
<dbReference type="Gene3D" id="3.40.30.10">
    <property type="entry name" value="Glutaredoxin"/>
    <property type="match status" value="1"/>
</dbReference>
<gene>
    <name evidence="7" type="ORF">Mucpa_0319</name>
</gene>
<dbReference type="Pfam" id="PF00578">
    <property type="entry name" value="AhpC-TSA"/>
    <property type="match status" value="1"/>
</dbReference>
<keyword evidence="8" id="KW-1185">Reference proteome</keyword>
<evidence type="ECO:0000313" key="8">
    <source>
        <dbReference type="Proteomes" id="UP000002774"/>
    </source>
</evidence>
<evidence type="ECO:0000256" key="2">
    <source>
        <dbReference type="ARBA" id="ARBA00022748"/>
    </source>
</evidence>
<dbReference type="Pfam" id="PF14289">
    <property type="entry name" value="DUF4369"/>
    <property type="match status" value="1"/>
</dbReference>
<dbReference type="InterPro" id="IPR000866">
    <property type="entry name" value="AhpC/TSA"/>
</dbReference>
<dbReference type="EMBL" id="CM001403">
    <property type="protein sequence ID" value="EHQ24515.1"/>
    <property type="molecule type" value="Genomic_DNA"/>
</dbReference>
<dbReference type="SUPFAM" id="SSF52833">
    <property type="entry name" value="Thioredoxin-like"/>
    <property type="match status" value="1"/>
</dbReference>
<evidence type="ECO:0000313" key="7">
    <source>
        <dbReference type="EMBL" id="EHQ24515.1"/>
    </source>
</evidence>
<keyword evidence="4" id="KW-0676">Redox-active center</keyword>
<dbReference type="InterPro" id="IPR025380">
    <property type="entry name" value="DUF4369"/>
</dbReference>
<dbReference type="PANTHER" id="PTHR42852">
    <property type="entry name" value="THIOL:DISULFIDE INTERCHANGE PROTEIN DSBE"/>
    <property type="match status" value="1"/>
</dbReference>
<evidence type="ECO:0000256" key="4">
    <source>
        <dbReference type="ARBA" id="ARBA00023284"/>
    </source>
</evidence>
<evidence type="ECO:0000259" key="6">
    <source>
        <dbReference type="PROSITE" id="PS51352"/>
    </source>
</evidence>
<dbReference type="RefSeq" id="WP_008504061.1">
    <property type="nucleotide sequence ID" value="NZ_CM001403.1"/>
</dbReference>
<dbReference type="PROSITE" id="PS51352">
    <property type="entry name" value="THIOREDOXIN_2"/>
    <property type="match status" value="1"/>
</dbReference>
<dbReference type="GO" id="GO:0016209">
    <property type="term" value="F:antioxidant activity"/>
    <property type="evidence" value="ECO:0007669"/>
    <property type="project" value="InterPro"/>
</dbReference>
<organism evidence="7 8">
    <name type="scientific">Mucilaginibacter paludis DSM 18603</name>
    <dbReference type="NCBI Taxonomy" id="714943"/>
    <lineage>
        <taxon>Bacteria</taxon>
        <taxon>Pseudomonadati</taxon>
        <taxon>Bacteroidota</taxon>
        <taxon>Sphingobacteriia</taxon>
        <taxon>Sphingobacteriales</taxon>
        <taxon>Sphingobacteriaceae</taxon>
        <taxon>Mucilaginibacter</taxon>
    </lineage>
</organism>
<dbReference type="GO" id="GO:0016491">
    <property type="term" value="F:oxidoreductase activity"/>
    <property type="evidence" value="ECO:0007669"/>
    <property type="project" value="InterPro"/>
</dbReference>
<keyword evidence="3" id="KW-1015">Disulfide bond</keyword>
<dbReference type="CDD" id="cd02966">
    <property type="entry name" value="TlpA_like_family"/>
    <property type="match status" value="1"/>
</dbReference>
<dbReference type="InterPro" id="IPR036249">
    <property type="entry name" value="Thioredoxin-like_sf"/>
</dbReference>
<feature type="chain" id="PRO_5003559078" evidence="5">
    <location>
        <begin position="20"/>
        <end position="374"/>
    </location>
</feature>
<dbReference type="OrthoDB" id="750178at2"/>
<dbReference type="STRING" id="714943.Mucpa_0319"/>
<evidence type="ECO:0000256" key="3">
    <source>
        <dbReference type="ARBA" id="ARBA00023157"/>
    </source>
</evidence>
<dbReference type="GO" id="GO:0030313">
    <property type="term" value="C:cell envelope"/>
    <property type="evidence" value="ECO:0007669"/>
    <property type="project" value="UniProtKB-SubCell"/>
</dbReference>
<evidence type="ECO:0000256" key="1">
    <source>
        <dbReference type="ARBA" id="ARBA00004196"/>
    </source>
</evidence>
<dbReference type="InterPro" id="IPR050553">
    <property type="entry name" value="Thioredoxin_ResA/DsbE_sf"/>
</dbReference>